<proteinExistence type="predicted"/>
<feature type="non-terminal residue" evidence="2">
    <location>
        <position position="1"/>
    </location>
</feature>
<feature type="compositionally biased region" description="Gly residues" evidence="1">
    <location>
        <begin position="8"/>
        <end position="21"/>
    </location>
</feature>
<evidence type="ECO:0000313" key="2">
    <source>
        <dbReference type="EMBL" id="GCA63904.1"/>
    </source>
</evidence>
<name>A0A391NR24_9EUKA</name>
<sequence>PPMQGMAPGMGPGAPGRGAPGMGQQQQYQPMGQPPGGPGMGQQFQAVKRERGWGQAPPQAPGAGFPPGQRR</sequence>
<evidence type="ECO:0000313" key="3">
    <source>
        <dbReference type="Proteomes" id="UP000265618"/>
    </source>
</evidence>
<feature type="region of interest" description="Disordered" evidence="1">
    <location>
        <begin position="1"/>
        <end position="71"/>
    </location>
</feature>
<feature type="compositionally biased region" description="Low complexity" evidence="1">
    <location>
        <begin position="22"/>
        <end position="31"/>
    </location>
</feature>
<feature type="compositionally biased region" description="Low complexity" evidence="1">
    <location>
        <begin position="53"/>
        <end position="71"/>
    </location>
</feature>
<dbReference type="Proteomes" id="UP000265618">
    <property type="component" value="Unassembled WGS sequence"/>
</dbReference>
<gene>
    <name evidence="2" type="ORF">KIPB_012407</name>
</gene>
<comment type="caution">
    <text evidence="2">The sequence shown here is derived from an EMBL/GenBank/DDBJ whole genome shotgun (WGS) entry which is preliminary data.</text>
</comment>
<dbReference type="AlphaFoldDB" id="A0A391NR24"/>
<evidence type="ECO:0000256" key="1">
    <source>
        <dbReference type="SAM" id="MobiDB-lite"/>
    </source>
</evidence>
<accession>A0A391NR24</accession>
<protein>
    <submittedName>
        <fullName evidence="2">Uncharacterized protein</fullName>
    </submittedName>
</protein>
<reference evidence="2 3" key="1">
    <citation type="journal article" date="2018" name="PLoS ONE">
        <title>The draft genome of Kipferlia bialata reveals reductive genome evolution in fornicate parasites.</title>
        <authorList>
            <person name="Tanifuji G."/>
            <person name="Takabayashi S."/>
            <person name="Kume K."/>
            <person name="Takagi M."/>
            <person name="Nakayama T."/>
            <person name="Kamikawa R."/>
            <person name="Inagaki Y."/>
            <person name="Hashimoto T."/>
        </authorList>
    </citation>
    <scope>NUCLEOTIDE SEQUENCE [LARGE SCALE GENOMIC DNA]</scope>
    <source>
        <strain evidence="2">NY0173</strain>
    </source>
</reference>
<keyword evidence="3" id="KW-1185">Reference proteome</keyword>
<organism evidence="2 3">
    <name type="scientific">Kipferlia bialata</name>
    <dbReference type="NCBI Taxonomy" id="797122"/>
    <lineage>
        <taxon>Eukaryota</taxon>
        <taxon>Metamonada</taxon>
        <taxon>Carpediemonas-like organisms</taxon>
        <taxon>Kipferlia</taxon>
    </lineage>
</organism>
<dbReference type="EMBL" id="BDIP01005471">
    <property type="protein sequence ID" value="GCA63904.1"/>
    <property type="molecule type" value="Genomic_DNA"/>
</dbReference>